<feature type="transmembrane region" description="Helical" evidence="1">
    <location>
        <begin position="321"/>
        <end position="341"/>
    </location>
</feature>
<comment type="caution">
    <text evidence="2">The sequence shown here is derived from an EMBL/GenBank/DDBJ whole genome shotgun (WGS) entry which is preliminary data.</text>
</comment>
<protein>
    <submittedName>
        <fullName evidence="2">Uncharacterized protein</fullName>
    </submittedName>
</protein>
<keyword evidence="1" id="KW-1133">Transmembrane helix</keyword>
<feature type="transmembrane region" description="Helical" evidence="1">
    <location>
        <begin position="181"/>
        <end position="202"/>
    </location>
</feature>
<keyword evidence="1" id="KW-0812">Transmembrane</keyword>
<feature type="transmembrane region" description="Helical" evidence="1">
    <location>
        <begin position="21"/>
        <end position="46"/>
    </location>
</feature>
<sequence>MWDEDDEDGARARRVQLWNRACGSALAPVRVLVAVLAPLLLMALAVPGAVSDPFVAAPVYPMLLGDAGPALSRALGEGRWLGWLWAMEASEISLAGQQMLYFGLWAVAAAALALGIFRMDTTPWRAWIAAAALFFAPPAAELARAFPELVPAVAVIAAYALAVAILPLAAAQWAALVAVPLGLMADVAVPLVLLAVLLAGAWPDERPGALGRSLLAVLAGLVIGVVAIFVLNWAMHGALGVLREPAGAAPEDPLDLLAPWLVRMALGLFGPEPLLGAGLVALGLVVLFLWAPPLAHRLLGGLGIVLLVVSIGAMHSSRVPAFSEALAVWLLVVAVLSWAAQCPPHRAIGAGFTVALGLAAVQGLDFWRDRLGGAARYQAASRALAAEIVAAAPGQGPLVLAGSPGAVAGASVLGEFRALALRIAYLTGRDAVQCPSLDTLCAAHRADFLDMPHRPQPGWVEPSGPGETAPVLVRLPDGVFRPAPKR</sequence>
<feature type="transmembrane region" description="Helical" evidence="1">
    <location>
        <begin position="273"/>
        <end position="291"/>
    </location>
</feature>
<reference evidence="2 3" key="1">
    <citation type="submission" date="2023-04" db="EMBL/GenBank/DDBJ databases">
        <title>Marinoamorphus aggregata gen. nov., sp. Nov., isolate from tissue of brittle star Ophioplocus japonicus.</title>
        <authorList>
            <person name="Kawano K."/>
            <person name="Sawayama S."/>
            <person name="Nakagawa S."/>
        </authorList>
    </citation>
    <scope>NUCLEOTIDE SEQUENCE [LARGE SCALE GENOMIC DNA]</scope>
    <source>
        <strain evidence="2 3">NKW23</strain>
    </source>
</reference>
<feature type="transmembrane region" description="Helical" evidence="1">
    <location>
        <begin position="99"/>
        <end position="117"/>
    </location>
</feature>
<dbReference type="EMBL" id="BSYI01000013">
    <property type="protein sequence ID" value="GMG82745.1"/>
    <property type="molecule type" value="Genomic_DNA"/>
</dbReference>
<feature type="transmembrane region" description="Helical" evidence="1">
    <location>
        <begin position="347"/>
        <end position="367"/>
    </location>
</feature>
<keyword evidence="1" id="KW-0472">Membrane</keyword>
<evidence type="ECO:0000313" key="2">
    <source>
        <dbReference type="EMBL" id="GMG82745.1"/>
    </source>
</evidence>
<feature type="transmembrane region" description="Helical" evidence="1">
    <location>
        <begin position="297"/>
        <end position="314"/>
    </location>
</feature>
<dbReference type="RefSeq" id="WP_285671536.1">
    <property type="nucleotide sequence ID" value="NZ_BSYI01000013.1"/>
</dbReference>
<dbReference type="Proteomes" id="UP001239909">
    <property type="component" value="Unassembled WGS sequence"/>
</dbReference>
<gene>
    <name evidence="2" type="ORF">LNKW23_19580</name>
</gene>
<name>A0ABQ6LKH7_9RHOB</name>
<proteinExistence type="predicted"/>
<evidence type="ECO:0000313" key="3">
    <source>
        <dbReference type="Proteomes" id="UP001239909"/>
    </source>
</evidence>
<organism evidence="2 3">
    <name type="scientific">Paralimibaculum aggregatum</name>
    <dbReference type="NCBI Taxonomy" id="3036245"/>
    <lineage>
        <taxon>Bacteria</taxon>
        <taxon>Pseudomonadati</taxon>
        <taxon>Pseudomonadota</taxon>
        <taxon>Alphaproteobacteria</taxon>
        <taxon>Rhodobacterales</taxon>
        <taxon>Paracoccaceae</taxon>
        <taxon>Paralimibaculum</taxon>
    </lineage>
</organism>
<feature type="transmembrane region" description="Helical" evidence="1">
    <location>
        <begin position="214"/>
        <end position="234"/>
    </location>
</feature>
<accession>A0ABQ6LKH7</accession>
<keyword evidence="3" id="KW-1185">Reference proteome</keyword>
<feature type="transmembrane region" description="Helical" evidence="1">
    <location>
        <begin position="149"/>
        <end position="169"/>
    </location>
</feature>
<evidence type="ECO:0000256" key="1">
    <source>
        <dbReference type="SAM" id="Phobius"/>
    </source>
</evidence>